<sequence length="111" mass="13061">MSWKTINQISQIQQIKEESKLQPVLLYKHSTQCSLSQMAWDRLKRNWKDSDSQVVTPYYLDLLSYREVSDAIEQEFGIQHESPQVILVKDGIAFYDTSHMAINYQEIMGQF</sequence>
<dbReference type="Gene3D" id="3.40.30.10">
    <property type="entry name" value="Glutaredoxin"/>
    <property type="match status" value="1"/>
</dbReference>
<dbReference type="EMBL" id="JBHMEW010000054">
    <property type="protein sequence ID" value="MFB9211796.1"/>
    <property type="molecule type" value="Genomic_DNA"/>
</dbReference>
<reference evidence="1 2" key="1">
    <citation type="submission" date="2024-09" db="EMBL/GenBank/DDBJ databases">
        <authorList>
            <person name="Sun Q."/>
            <person name="Mori K."/>
        </authorList>
    </citation>
    <scope>NUCLEOTIDE SEQUENCE [LARGE SCALE GENOMIC DNA]</scope>
    <source>
        <strain evidence="1 2">CECT 7682</strain>
    </source>
</reference>
<dbReference type="RefSeq" id="WP_290247257.1">
    <property type="nucleotide sequence ID" value="NZ_JAUFQT010000001.1"/>
</dbReference>
<keyword evidence="2" id="KW-1185">Reference proteome</keyword>
<comment type="caution">
    <text evidence="1">The sequence shown here is derived from an EMBL/GenBank/DDBJ whole genome shotgun (WGS) entry which is preliminary data.</text>
</comment>
<name>A0ABV5J542_9BACT</name>
<dbReference type="Pfam" id="PF11009">
    <property type="entry name" value="BrxC"/>
    <property type="match status" value="1"/>
</dbReference>
<evidence type="ECO:0000313" key="2">
    <source>
        <dbReference type="Proteomes" id="UP001589654"/>
    </source>
</evidence>
<dbReference type="InterPro" id="IPR022551">
    <property type="entry name" value="BrxC"/>
</dbReference>
<accession>A0ABV5J542</accession>
<protein>
    <submittedName>
        <fullName evidence="1">Bacillithiol system redox-active protein YtxJ</fullName>
    </submittedName>
</protein>
<proteinExistence type="predicted"/>
<dbReference type="NCBIfam" id="TIGR04019">
    <property type="entry name" value="B_thiol_YtxJ"/>
    <property type="match status" value="1"/>
</dbReference>
<evidence type="ECO:0000313" key="1">
    <source>
        <dbReference type="EMBL" id="MFB9211796.1"/>
    </source>
</evidence>
<gene>
    <name evidence="1" type="primary">ytxJ</name>
    <name evidence="1" type="ORF">ACFFUR_08260</name>
</gene>
<organism evidence="1 2">
    <name type="scientific">Echinicola jeungdonensis</name>
    <dbReference type="NCBI Taxonomy" id="709343"/>
    <lineage>
        <taxon>Bacteria</taxon>
        <taxon>Pseudomonadati</taxon>
        <taxon>Bacteroidota</taxon>
        <taxon>Cytophagia</taxon>
        <taxon>Cytophagales</taxon>
        <taxon>Cyclobacteriaceae</taxon>
        <taxon>Echinicola</taxon>
    </lineage>
</organism>
<dbReference type="Proteomes" id="UP001589654">
    <property type="component" value="Unassembled WGS sequence"/>
</dbReference>